<dbReference type="RefSeq" id="WP_201630832.1">
    <property type="nucleotide sequence ID" value="NZ_JAEQNB010000001.1"/>
</dbReference>
<sequence length="194" mass="21654">MMLSTSLRLELSHGNARIGVQSTPGKWDMQQPHADMEITQKPAVLTIDQGPGQLDLDLYTARRALGFKKTGDMLADVAGQTKQIVLEAIGRIVEDGNQMAAIQNHRNVVADLALEHQDLGPMPIQDVDPGSYNPVGIHYQPHETQLHWEVRGTEIHATPHAAITNYTPGKVDVYLDQKNWLQIDVKGQYMNREF</sequence>
<name>A0ABS1J5E8_9BACL</name>
<gene>
    <name evidence="1" type="ORF">JJB07_02540</name>
</gene>
<protein>
    <submittedName>
        <fullName evidence="1">Uncharacterized protein</fullName>
    </submittedName>
</protein>
<accession>A0ABS1J5E8</accession>
<dbReference type="EMBL" id="JAEQNB010000001">
    <property type="protein sequence ID" value="MBL0385516.1"/>
    <property type="molecule type" value="Genomic_DNA"/>
</dbReference>
<proteinExistence type="predicted"/>
<evidence type="ECO:0000313" key="1">
    <source>
        <dbReference type="EMBL" id="MBL0385516.1"/>
    </source>
</evidence>
<keyword evidence="2" id="KW-1185">Reference proteome</keyword>
<dbReference type="Pfam" id="PF20074">
    <property type="entry name" value="DUF6470"/>
    <property type="match status" value="1"/>
</dbReference>
<reference evidence="1 2" key="1">
    <citation type="submission" date="2021-01" db="EMBL/GenBank/DDBJ databases">
        <title>Tumebacillus sp. strain ITR2 16S ribosomal RNA gene Genome sequencing and assembly.</title>
        <authorList>
            <person name="Kang M."/>
        </authorList>
    </citation>
    <scope>NUCLEOTIDE SEQUENCE [LARGE SCALE GENOMIC DNA]</scope>
    <source>
        <strain evidence="1 2">ITR2</strain>
    </source>
</reference>
<organism evidence="1 2">
    <name type="scientific">Tumebacillus amylolyticus</name>
    <dbReference type="NCBI Taxonomy" id="2801339"/>
    <lineage>
        <taxon>Bacteria</taxon>
        <taxon>Bacillati</taxon>
        <taxon>Bacillota</taxon>
        <taxon>Bacilli</taxon>
        <taxon>Bacillales</taxon>
        <taxon>Alicyclobacillaceae</taxon>
        <taxon>Tumebacillus</taxon>
    </lineage>
</organism>
<dbReference type="InterPro" id="IPR045527">
    <property type="entry name" value="DUF6470"/>
</dbReference>
<comment type="caution">
    <text evidence="1">The sequence shown here is derived from an EMBL/GenBank/DDBJ whole genome shotgun (WGS) entry which is preliminary data.</text>
</comment>
<evidence type="ECO:0000313" key="2">
    <source>
        <dbReference type="Proteomes" id="UP000602284"/>
    </source>
</evidence>
<dbReference type="Proteomes" id="UP000602284">
    <property type="component" value="Unassembled WGS sequence"/>
</dbReference>